<evidence type="ECO:0000256" key="2">
    <source>
        <dbReference type="ARBA" id="ARBA00023027"/>
    </source>
</evidence>
<dbReference type="EMBL" id="JBEPMY010000001">
    <property type="protein sequence ID" value="MET3753325.1"/>
    <property type="molecule type" value="Genomic_DNA"/>
</dbReference>
<comment type="similarity">
    <text evidence="1">Belongs to the ornithine cyclodeaminase/mu-crystallin family.</text>
</comment>
<organism evidence="4 5">
    <name type="scientific">Rhizobium binae</name>
    <dbReference type="NCBI Taxonomy" id="1138190"/>
    <lineage>
        <taxon>Bacteria</taxon>
        <taxon>Pseudomonadati</taxon>
        <taxon>Pseudomonadota</taxon>
        <taxon>Alphaproteobacteria</taxon>
        <taxon>Hyphomicrobiales</taxon>
        <taxon>Rhizobiaceae</taxon>
        <taxon>Rhizobium/Agrobacterium group</taxon>
        <taxon>Rhizobium</taxon>
    </lineage>
</organism>
<evidence type="ECO:0000313" key="5">
    <source>
        <dbReference type="Proteomes" id="UP001549077"/>
    </source>
</evidence>
<dbReference type="GO" id="GO:0008473">
    <property type="term" value="F:ornithine cyclodeaminase activity"/>
    <property type="evidence" value="ECO:0007669"/>
    <property type="project" value="UniProtKB-EC"/>
</dbReference>
<keyword evidence="4" id="KW-0456">Lyase</keyword>
<dbReference type="InterPro" id="IPR003462">
    <property type="entry name" value="ODC_Mu_crystall"/>
</dbReference>
<protein>
    <submittedName>
        <fullName evidence="4">Ornithine cyclodeaminase</fullName>
        <ecNumber evidence="4">4.3.1.12</ecNumber>
    </submittedName>
</protein>
<dbReference type="Gene3D" id="3.40.50.720">
    <property type="entry name" value="NAD(P)-binding Rossmann-like Domain"/>
    <property type="match status" value="1"/>
</dbReference>
<dbReference type="PANTHER" id="PTHR13812:SF19">
    <property type="entry name" value="KETIMINE REDUCTASE MU-CRYSTALLIN"/>
    <property type="match status" value="1"/>
</dbReference>
<dbReference type="Proteomes" id="UP001549077">
    <property type="component" value="Unassembled WGS sequence"/>
</dbReference>
<dbReference type="PANTHER" id="PTHR13812">
    <property type="entry name" value="KETIMINE REDUCTASE MU-CRYSTALLIN"/>
    <property type="match status" value="1"/>
</dbReference>
<accession>A0ABV2MA19</accession>
<dbReference type="GeneID" id="91149163"/>
<evidence type="ECO:0000256" key="3">
    <source>
        <dbReference type="SAM" id="MobiDB-lite"/>
    </source>
</evidence>
<dbReference type="Pfam" id="PF02423">
    <property type="entry name" value="OCD_Mu_crystall"/>
    <property type="match status" value="1"/>
</dbReference>
<dbReference type="RefSeq" id="WP_246735424.1">
    <property type="nucleotide sequence ID" value="NZ_CP071604.1"/>
</dbReference>
<name>A0ABV2MA19_9HYPH</name>
<reference evidence="4 5" key="1">
    <citation type="submission" date="2024-06" db="EMBL/GenBank/DDBJ databases">
        <title>Genomic Encyclopedia of Type Strains, Phase IV (KMG-IV): sequencing the most valuable type-strain genomes for metagenomic binning, comparative biology and taxonomic classification.</title>
        <authorList>
            <person name="Goeker M."/>
        </authorList>
    </citation>
    <scope>NUCLEOTIDE SEQUENCE [LARGE SCALE GENOMIC DNA]</scope>
    <source>
        <strain evidence="4 5">DSM 29288</strain>
    </source>
</reference>
<evidence type="ECO:0000256" key="1">
    <source>
        <dbReference type="ARBA" id="ARBA00008903"/>
    </source>
</evidence>
<dbReference type="EC" id="4.3.1.12" evidence="4"/>
<sequence>MTKILRDEDLAGGVLMSIAIDALEAAFLARAGNRLISPPRHHVSFPDRGDLVFTVGGLMGETPIAGFRVYDTFKGAEHTQIVAVWSADDARLEGVILGERLGSLRTGAIGGLAVRHLSGPDARNVGIIGSGAQARTQLAAAAAVRNLGRVRVYSRDEINRAAFASEMQHALGLDVEPVDSVSKAVDDADIVICATTSQTPVIHSPDLKLGVHVTTVGPKTLQGYELGLDVADAAAVIATDSPEQARAYASQFFLAGSGADDRMVDLADIIAGKAAGRRSSEEMTLFCSVGLAGTEVVVASAILRSPALVRRGSFGAPQDDPSRPLRAPQDEV</sequence>
<feature type="region of interest" description="Disordered" evidence="3">
    <location>
        <begin position="313"/>
        <end position="332"/>
    </location>
</feature>
<proteinExistence type="inferred from homology"/>
<keyword evidence="5" id="KW-1185">Reference proteome</keyword>
<dbReference type="PIRSF" id="PIRSF001439">
    <property type="entry name" value="CryM"/>
    <property type="match status" value="1"/>
</dbReference>
<keyword evidence="2" id="KW-0520">NAD</keyword>
<evidence type="ECO:0000313" key="4">
    <source>
        <dbReference type="EMBL" id="MET3753325.1"/>
    </source>
</evidence>
<dbReference type="SUPFAM" id="SSF51735">
    <property type="entry name" value="NAD(P)-binding Rossmann-fold domains"/>
    <property type="match status" value="1"/>
</dbReference>
<dbReference type="InterPro" id="IPR036291">
    <property type="entry name" value="NAD(P)-bd_dom_sf"/>
</dbReference>
<dbReference type="Gene3D" id="3.30.1780.10">
    <property type="entry name" value="ornithine cyclodeaminase, domain 1"/>
    <property type="match status" value="1"/>
</dbReference>
<gene>
    <name evidence="4" type="ORF">ABID08_000664</name>
</gene>
<dbReference type="InterPro" id="IPR023401">
    <property type="entry name" value="ODC_N"/>
</dbReference>
<comment type="caution">
    <text evidence="4">The sequence shown here is derived from an EMBL/GenBank/DDBJ whole genome shotgun (WGS) entry which is preliminary data.</text>
</comment>